<evidence type="ECO:0000313" key="2">
    <source>
        <dbReference type="Proteomes" id="UP000257109"/>
    </source>
</evidence>
<keyword evidence="2" id="KW-1185">Reference proteome</keyword>
<dbReference type="PANTHER" id="PTHR35046:SF9">
    <property type="entry name" value="RNA-DIRECTED DNA POLYMERASE"/>
    <property type="match status" value="1"/>
</dbReference>
<organism evidence="1 2">
    <name type="scientific">Mucuna pruriens</name>
    <name type="common">Velvet bean</name>
    <name type="synonym">Dolichos pruriens</name>
    <dbReference type="NCBI Taxonomy" id="157652"/>
    <lineage>
        <taxon>Eukaryota</taxon>
        <taxon>Viridiplantae</taxon>
        <taxon>Streptophyta</taxon>
        <taxon>Embryophyta</taxon>
        <taxon>Tracheophyta</taxon>
        <taxon>Spermatophyta</taxon>
        <taxon>Magnoliopsida</taxon>
        <taxon>eudicotyledons</taxon>
        <taxon>Gunneridae</taxon>
        <taxon>Pentapetalae</taxon>
        <taxon>rosids</taxon>
        <taxon>fabids</taxon>
        <taxon>Fabales</taxon>
        <taxon>Fabaceae</taxon>
        <taxon>Papilionoideae</taxon>
        <taxon>50 kb inversion clade</taxon>
        <taxon>NPAAA clade</taxon>
        <taxon>indigoferoid/millettioid clade</taxon>
        <taxon>Phaseoleae</taxon>
        <taxon>Mucuna</taxon>
    </lineage>
</organism>
<name>A0A371HMT9_MUCPR</name>
<dbReference type="EMBL" id="QJKJ01002153">
    <property type="protein sequence ID" value="RDY04105.1"/>
    <property type="molecule type" value="Genomic_DNA"/>
</dbReference>
<proteinExistence type="predicted"/>
<dbReference type="OrthoDB" id="1433828at2759"/>
<dbReference type="PANTHER" id="PTHR35046">
    <property type="entry name" value="ZINC KNUCKLE (CCHC-TYPE) FAMILY PROTEIN"/>
    <property type="match status" value="1"/>
</dbReference>
<feature type="non-terminal residue" evidence="1">
    <location>
        <position position="1"/>
    </location>
</feature>
<dbReference type="AlphaFoldDB" id="A0A371HMT9"/>
<sequence length="86" mass="10322">MAALFFREEFIVHNDYESLKHLRDQHKLNRRHAKWVEFLEKFSYVIDKKCRLALGRDWSDMDSAKPYPTRSRLSENGCYRVGLTLS</sequence>
<evidence type="ECO:0000313" key="1">
    <source>
        <dbReference type="EMBL" id="RDY04105.1"/>
    </source>
</evidence>
<dbReference type="Proteomes" id="UP000257109">
    <property type="component" value="Unassembled WGS sequence"/>
</dbReference>
<reference evidence="1" key="1">
    <citation type="submission" date="2018-05" db="EMBL/GenBank/DDBJ databases">
        <title>Draft genome of Mucuna pruriens seed.</title>
        <authorList>
            <person name="Nnadi N.E."/>
            <person name="Vos R."/>
            <person name="Hasami M.H."/>
            <person name="Devisetty U.K."/>
            <person name="Aguiy J.C."/>
        </authorList>
    </citation>
    <scope>NUCLEOTIDE SEQUENCE [LARGE SCALE GENOMIC DNA]</scope>
    <source>
        <strain evidence="1">JCA_2017</strain>
    </source>
</reference>
<evidence type="ECO:0008006" key="3">
    <source>
        <dbReference type="Google" id="ProtNLM"/>
    </source>
</evidence>
<comment type="caution">
    <text evidence="1">The sequence shown here is derived from an EMBL/GenBank/DDBJ whole genome shotgun (WGS) entry which is preliminary data.</text>
</comment>
<protein>
    <recommendedName>
        <fullName evidence="3">Reverse transcriptase RNase H-like domain-containing protein</fullName>
    </recommendedName>
</protein>
<gene>
    <name evidence="1" type="ORF">CR513_12226</name>
</gene>
<accession>A0A371HMT9</accession>